<keyword evidence="2" id="KW-1003">Cell membrane</keyword>
<evidence type="ECO:0000313" key="11">
    <source>
        <dbReference type="Proteomes" id="UP001595925"/>
    </source>
</evidence>
<dbReference type="Pfam" id="PF12704">
    <property type="entry name" value="MacB_PCD"/>
    <property type="match status" value="1"/>
</dbReference>
<gene>
    <name evidence="10" type="ORF">ACFPFO_10155</name>
</gene>
<keyword evidence="5 7" id="KW-0472">Membrane</keyword>
<evidence type="ECO:0000256" key="2">
    <source>
        <dbReference type="ARBA" id="ARBA00022475"/>
    </source>
</evidence>
<feature type="domain" description="ABC3 transporter permease C-terminal" evidence="8">
    <location>
        <begin position="294"/>
        <end position="406"/>
    </location>
</feature>
<dbReference type="Pfam" id="PF02687">
    <property type="entry name" value="FtsX"/>
    <property type="match status" value="1"/>
</dbReference>
<accession>A0ABD5QES9</accession>
<evidence type="ECO:0000259" key="9">
    <source>
        <dbReference type="Pfam" id="PF12704"/>
    </source>
</evidence>
<evidence type="ECO:0000256" key="3">
    <source>
        <dbReference type="ARBA" id="ARBA00022692"/>
    </source>
</evidence>
<dbReference type="InterPro" id="IPR025857">
    <property type="entry name" value="MacB_PCD"/>
</dbReference>
<name>A0ABD5QES9_9EURY</name>
<evidence type="ECO:0000256" key="7">
    <source>
        <dbReference type="SAM" id="Phobius"/>
    </source>
</evidence>
<keyword evidence="4 7" id="KW-1133">Transmembrane helix</keyword>
<feature type="transmembrane region" description="Helical" evidence="7">
    <location>
        <begin position="21"/>
        <end position="45"/>
    </location>
</feature>
<feature type="transmembrane region" description="Helical" evidence="7">
    <location>
        <begin position="335"/>
        <end position="364"/>
    </location>
</feature>
<sequence length="413" mass="43709">MKLRESVRIGWRAITGHKLRSTLTTVGVIIGIASVIVFMVLGGAFTENVVGDLDDESEPVMQVVTQTEPETGTGIMFVEAPIYTESDVEAIEGMDGVDYVAPSGSLPAVQLSHGEESQTGTVGVEATIPERFGNESMYPLEDGETFSPSADDEAVVSGQVARLFEDNVSVGDELSITFEDGETETVTAVGIANTTVGGQPSQPTVYLPVDSHYELTIETPDGETERAYPSLEVRAESMDDVDPTKEAITEYFETDADARELKDDEHTIAVQTVDDAVDQVAGIVDQLTVFIGGIAAISLVVGSIGIANIMIVSVTERTREIGVMKAVGARKRDIVQLFLLESVILGAIGAVVGVAAGIGLGYLAVSMLGWPMVYPLQWIAIAAAVGVGVGVLSGLYPAWRAASVDPIEALRRE</sequence>
<dbReference type="AlphaFoldDB" id="A0ABD5QES9"/>
<feature type="transmembrane region" description="Helical" evidence="7">
    <location>
        <begin position="289"/>
        <end position="314"/>
    </location>
</feature>
<comment type="caution">
    <text evidence="10">The sequence shown here is derived from an EMBL/GenBank/DDBJ whole genome shotgun (WGS) entry which is preliminary data.</text>
</comment>
<evidence type="ECO:0000256" key="5">
    <source>
        <dbReference type="ARBA" id="ARBA00023136"/>
    </source>
</evidence>
<keyword evidence="11" id="KW-1185">Reference proteome</keyword>
<feature type="domain" description="MacB-like periplasmic core" evidence="9">
    <location>
        <begin position="21"/>
        <end position="250"/>
    </location>
</feature>
<dbReference type="GO" id="GO:0005886">
    <property type="term" value="C:plasma membrane"/>
    <property type="evidence" value="ECO:0007669"/>
    <property type="project" value="UniProtKB-SubCell"/>
</dbReference>
<evidence type="ECO:0000256" key="1">
    <source>
        <dbReference type="ARBA" id="ARBA00004651"/>
    </source>
</evidence>
<dbReference type="InterPro" id="IPR050250">
    <property type="entry name" value="Macrolide_Exporter_MacB"/>
</dbReference>
<organism evidence="10 11">
    <name type="scientific">Saliphagus infecundisoli</name>
    <dbReference type="NCBI Taxonomy" id="1849069"/>
    <lineage>
        <taxon>Archaea</taxon>
        <taxon>Methanobacteriati</taxon>
        <taxon>Methanobacteriota</taxon>
        <taxon>Stenosarchaea group</taxon>
        <taxon>Halobacteria</taxon>
        <taxon>Halobacteriales</taxon>
        <taxon>Natrialbaceae</taxon>
        <taxon>Saliphagus</taxon>
    </lineage>
</organism>
<evidence type="ECO:0000259" key="8">
    <source>
        <dbReference type="Pfam" id="PF02687"/>
    </source>
</evidence>
<protein>
    <submittedName>
        <fullName evidence="10">ABC transporter permease</fullName>
    </submittedName>
</protein>
<dbReference type="EMBL" id="JBHSJG010000036">
    <property type="protein sequence ID" value="MFC4988109.1"/>
    <property type="molecule type" value="Genomic_DNA"/>
</dbReference>
<dbReference type="InterPro" id="IPR003838">
    <property type="entry name" value="ABC3_permease_C"/>
</dbReference>
<evidence type="ECO:0000256" key="6">
    <source>
        <dbReference type="ARBA" id="ARBA00038076"/>
    </source>
</evidence>
<evidence type="ECO:0000313" key="10">
    <source>
        <dbReference type="EMBL" id="MFC4988109.1"/>
    </source>
</evidence>
<reference evidence="10 11" key="1">
    <citation type="journal article" date="2019" name="Int. J. Syst. Evol. Microbiol.">
        <title>The Global Catalogue of Microorganisms (GCM) 10K type strain sequencing project: providing services to taxonomists for standard genome sequencing and annotation.</title>
        <authorList>
            <consortium name="The Broad Institute Genomics Platform"/>
            <consortium name="The Broad Institute Genome Sequencing Center for Infectious Disease"/>
            <person name="Wu L."/>
            <person name="Ma J."/>
        </authorList>
    </citation>
    <scope>NUCLEOTIDE SEQUENCE [LARGE SCALE GENOMIC DNA]</scope>
    <source>
        <strain evidence="10 11">CGMCC 1.15824</strain>
    </source>
</reference>
<dbReference type="Proteomes" id="UP001595925">
    <property type="component" value="Unassembled WGS sequence"/>
</dbReference>
<comment type="similarity">
    <text evidence="6">Belongs to the ABC-4 integral membrane protein family.</text>
</comment>
<keyword evidence="3 7" id="KW-0812">Transmembrane</keyword>
<comment type="subcellular location">
    <subcellularLocation>
        <location evidence="1">Cell membrane</location>
        <topology evidence="1">Multi-pass membrane protein</topology>
    </subcellularLocation>
</comment>
<feature type="transmembrane region" description="Helical" evidence="7">
    <location>
        <begin position="376"/>
        <end position="396"/>
    </location>
</feature>
<proteinExistence type="inferred from homology"/>
<dbReference type="RefSeq" id="WP_224827010.1">
    <property type="nucleotide sequence ID" value="NZ_JAIVEF010000001.1"/>
</dbReference>
<dbReference type="PANTHER" id="PTHR30572">
    <property type="entry name" value="MEMBRANE COMPONENT OF TRANSPORTER-RELATED"/>
    <property type="match status" value="1"/>
</dbReference>
<dbReference type="PANTHER" id="PTHR30572:SF4">
    <property type="entry name" value="ABC TRANSPORTER PERMEASE YTRF"/>
    <property type="match status" value="1"/>
</dbReference>
<evidence type="ECO:0000256" key="4">
    <source>
        <dbReference type="ARBA" id="ARBA00022989"/>
    </source>
</evidence>